<evidence type="ECO:0000313" key="2">
    <source>
        <dbReference type="EMBL" id="SDI12678.1"/>
    </source>
</evidence>
<evidence type="ECO:0000313" key="3">
    <source>
        <dbReference type="Proteomes" id="UP000198607"/>
    </source>
</evidence>
<dbReference type="EMBL" id="FNCY01000013">
    <property type="protein sequence ID" value="SDI12678.1"/>
    <property type="molecule type" value="Genomic_DNA"/>
</dbReference>
<comment type="similarity">
    <text evidence="1">Belongs to the TolB family.</text>
</comment>
<dbReference type="Gene3D" id="2.120.10.30">
    <property type="entry name" value="TolB, C-terminal domain"/>
    <property type="match status" value="1"/>
</dbReference>
<name>A0A1G8I1A5_9RHOO</name>
<dbReference type="OrthoDB" id="262125at2"/>
<dbReference type="STRING" id="83767.SAMN05660652_02902"/>
<evidence type="ECO:0000256" key="1">
    <source>
        <dbReference type="ARBA" id="ARBA00009820"/>
    </source>
</evidence>
<gene>
    <name evidence="2" type="ORF">SAMN05660652_02902</name>
</gene>
<dbReference type="AlphaFoldDB" id="A0A1G8I1A5"/>
<reference evidence="2 3" key="1">
    <citation type="submission" date="2016-10" db="EMBL/GenBank/DDBJ databases">
        <authorList>
            <person name="de Groot N.N."/>
        </authorList>
    </citation>
    <scope>NUCLEOTIDE SEQUENCE [LARGE SCALE GENOMIC DNA]</scope>
    <source>
        <strain evidence="2 3">DSM 5885</strain>
    </source>
</reference>
<dbReference type="PANTHER" id="PTHR36842:SF1">
    <property type="entry name" value="PROTEIN TOLB"/>
    <property type="match status" value="1"/>
</dbReference>
<dbReference type="Pfam" id="PF07676">
    <property type="entry name" value="PD40"/>
    <property type="match status" value="3"/>
</dbReference>
<protein>
    <submittedName>
        <fullName evidence="2">WD40-like Beta Propeller Repeat</fullName>
    </submittedName>
</protein>
<proteinExistence type="inferred from homology"/>
<dbReference type="RefSeq" id="WP_091938621.1">
    <property type="nucleotide sequence ID" value="NZ_FNCY01000013.1"/>
</dbReference>
<sequence length="341" mass="37628">MDFVHGSTLTQVKSMVRRAVPMGWITIAFLSLATALPAYTETVYRTGLQAERGHLAVSPDGKRLAFTTNRLAHGMRLLDTDSGLVTQIPTQPGRNIGFPSWAPDGRSLVAISADTHTGYYNRDDMRIVLLDTKTWQERILANSGGVKFDPVFSPDGKTIYYFKGKKRKQGKTPASNFDLFAVDIESGREQRLTHEEYYLISMGDADGNNVLFEGEGGGTLPEEKGPHGLIGHWPTLLKFDIGTSALTMIRVDHRSELFNFSNPKRDKAGNLYFIAAKLRPGGGNYLWYLANSAPDGSNAKIVTELPISMEFCIARNTGAIFVMDRDGAEIILRKLNVTAAH</sequence>
<organism evidence="2 3">
    <name type="scientific">Propionivibrio dicarboxylicus</name>
    <dbReference type="NCBI Taxonomy" id="83767"/>
    <lineage>
        <taxon>Bacteria</taxon>
        <taxon>Pseudomonadati</taxon>
        <taxon>Pseudomonadota</taxon>
        <taxon>Betaproteobacteria</taxon>
        <taxon>Rhodocyclales</taxon>
        <taxon>Rhodocyclaceae</taxon>
        <taxon>Propionivibrio</taxon>
    </lineage>
</organism>
<dbReference type="Proteomes" id="UP000198607">
    <property type="component" value="Unassembled WGS sequence"/>
</dbReference>
<accession>A0A1G8I1A5</accession>
<dbReference type="SUPFAM" id="SSF82171">
    <property type="entry name" value="DPP6 N-terminal domain-like"/>
    <property type="match status" value="1"/>
</dbReference>
<keyword evidence="3" id="KW-1185">Reference proteome</keyword>
<dbReference type="InterPro" id="IPR011042">
    <property type="entry name" value="6-blade_b-propeller_TolB-like"/>
</dbReference>
<dbReference type="InterPro" id="IPR011659">
    <property type="entry name" value="WD40"/>
</dbReference>
<dbReference type="PANTHER" id="PTHR36842">
    <property type="entry name" value="PROTEIN TOLB HOMOLOG"/>
    <property type="match status" value="1"/>
</dbReference>